<proteinExistence type="predicted"/>
<sequence length="53" mass="6038">MSTCTIANLERTRSVIVDVWQRRELSPLVNTMQGITSDWEKYVEPVSINLSLG</sequence>
<evidence type="ECO:0000313" key="2">
    <source>
        <dbReference type="Proteomes" id="UP000297452"/>
    </source>
</evidence>
<dbReference type="OrthoDB" id="5069333at2759"/>
<accession>A0A4Z1HAF4</accession>
<dbReference type="AlphaFoldDB" id="A0A4Z1HAF4"/>
<dbReference type="Proteomes" id="UP000297452">
    <property type="component" value="Unassembled WGS sequence"/>
</dbReference>
<comment type="caution">
    <text evidence="1">The sequence shown here is derived from an EMBL/GenBank/DDBJ whole genome shotgun (WGS) entry which is preliminary data.</text>
</comment>
<dbReference type="EMBL" id="PQXJ01000814">
    <property type="protein sequence ID" value="TGO44462.1"/>
    <property type="molecule type" value="Genomic_DNA"/>
</dbReference>
<protein>
    <submittedName>
        <fullName evidence="1">Uncharacterized protein</fullName>
    </submittedName>
</protein>
<keyword evidence="2" id="KW-1185">Reference proteome</keyword>
<gene>
    <name evidence="1" type="ORF">BOTNAR_0818g00050</name>
</gene>
<evidence type="ECO:0000313" key="1">
    <source>
        <dbReference type="EMBL" id="TGO44462.1"/>
    </source>
</evidence>
<name>A0A4Z1HAF4_9HELO</name>
<reference evidence="1 2" key="1">
    <citation type="submission" date="2017-12" db="EMBL/GenBank/DDBJ databases">
        <title>Comparative genomics of Botrytis spp.</title>
        <authorList>
            <person name="Valero-Jimenez C.A."/>
            <person name="Tapia P."/>
            <person name="Veloso J."/>
            <person name="Silva-Moreno E."/>
            <person name="Staats M."/>
            <person name="Valdes J.H."/>
            <person name="Van Kan J.A.L."/>
        </authorList>
    </citation>
    <scope>NUCLEOTIDE SEQUENCE [LARGE SCALE GENOMIC DNA]</scope>
    <source>
        <strain evidence="1 2">MUCL2120</strain>
    </source>
</reference>
<organism evidence="1 2">
    <name type="scientific">Botryotinia narcissicola</name>
    <dbReference type="NCBI Taxonomy" id="278944"/>
    <lineage>
        <taxon>Eukaryota</taxon>
        <taxon>Fungi</taxon>
        <taxon>Dikarya</taxon>
        <taxon>Ascomycota</taxon>
        <taxon>Pezizomycotina</taxon>
        <taxon>Leotiomycetes</taxon>
        <taxon>Helotiales</taxon>
        <taxon>Sclerotiniaceae</taxon>
        <taxon>Botryotinia</taxon>
    </lineage>
</organism>